<gene>
    <name evidence="1" type="ORF">CEXT_529781</name>
</gene>
<organism evidence="1 2">
    <name type="scientific">Caerostris extrusa</name>
    <name type="common">Bark spider</name>
    <name type="synonym">Caerostris bankana</name>
    <dbReference type="NCBI Taxonomy" id="172846"/>
    <lineage>
        <taxon>Eukaryota</taxon>
        <taxon>Metazoa</taxon>
        <taxon>Ecdysozoa</taxon>
        <taxon>Arthropoda</taxon>
        <taxon>Chelicerata</taxon>
        <taxon>Arachnida</taxon>
        <taxon>Araneae</taxon>
        <taxon>Araneomorphae</taxon>
        <taxon>Entelegynae</taxon>
        <taxon>Araneoidea</taxon>
        <taxon>Araneidae</taxon>
        <taxon>Caerostris</taxon>
    </lineage>
</organism>
<comment type="caution">
    <text evidence="1">The sequence shown here is derived from an EMBL/GenBank/DDBJ whole genome shotgun (WGS) entry which is preliminary data.</text>
</comment>
<sequence length="120" mass="14009">MPFDSQWTLCLGQRLLQRQQNWDGSLVLCKELLKIRSTPYKTLRLCVTMISDNSVKEIKIKTLKFVIDTPTASFLWQRVSRVIDILFRPALSLDWPFLKIQVFLAVSLNDFRGHELDAHC</sequence>
<dbReference type="EMBL" id="BPLR01010975">
    <property type="protein sequence ID" value="GIY43420.1"/>
    <property type="molecule type" value="Genomic_DNA"/>
</dbReference>
<keyword evidence="2" id="KW-1185">Reference proteome</keyword>
<reference evidence="1 2" key="1">
    <citation type="submission" date="2021-06" db="EMBL/GenBank/DDBJ databases">
        <title>Caerostris extrusa draft genome.</title>
        <authorList>
            <person name="Kono N."/>
            <person name="Arakawa K."/>
        </authorList>
    </citation>
    <scope>NUCLEOTIDE SEQUENCE [LARGE SCALE GENOMIC DNA]</scope>
</reference>
<protein>
    <submittedName>
        <fullName evidence="1">Uncharacterized protein</fullName>
    </submittedName>
</protein>
<proteinExistence type="predicted"/>
<evidence type="ECO:0000313" key="1">
    <source>
        <dbReference type="EMBL" id="GIY43420.1"/>
    </source>
</evidence>
<name>A0AAV4TBC8_CAEEX</name>
<dbReference type="Proteomes" id="UP001054945">
    <property type="component" value="Unassembled WGS sequence"/>
</dbReference>
<accession>A0AAV4TBC8</accession>
<evidence type="ECO:0000313" key="2">
    <source>
        <dbReference type="Proteomes" id="UP001054945"/>
    </source>
</evidence>
<dbReference type="AlphaFoldDB" id="A0AAV4TBC8"/>